<comment type="caution">
    <text evidence="3">The sequence shown here is derived from an EMBL/GenBank/DDBJ whole genome shotgun (WGS) entry which is preliminary data.</text>
</comment>
<keyword evidence="2" id="KW-0732">Signal</keyword>
<accession>A0A066XRR0</accession>
<protein>
    <submittedName>
        <fullName evidence="3">Uncharacterized protein</fullName>
    </submittedName>
</protein>
<dbReference type="STRING" id="1173701.A0A066XRR0"/>
<feature type="signal peptide" evidence="2">
    <location>
        <begin position="1"/>
        <end position="20"/>
    </location>
</feature>
<organism evidence="3 4">
    <name type="scientific">Colletotrichum sublineola</name>
    <name type="common">Sorghum anthracnose fungus</name>
    <dbReference type="NCBI Taxonomy" id="1173701"/>
    <lineage>
        <taxon>Eukaryota</taxon>
        <taxon>Fungi</taxon>
        <taxon>Dikarya</taxon>
        <taxon>Ascomycota</taxon>
        <taxon>Pezizomycotina</taxon>
        <taxon>Sordariomycetes</taxon>
        <taxon>Hypocreomycetidae</taxon>
        <taxon>Glomerellales</taxon>
        <taxon>Glomerellaceae</taxon>
        <taxon>Colletotrichum</taxon>
        <taxon>Colletotrichum graminicola species complex</taxon>
    </lineage>
</organism>
<evidence type="ECO:0000256" key="1">
    <source>
        <dbReference type="SAM" id="MobiDB-lite"/>
    </source>
</evidence>
<keyword evidence="4" id="KW-1185">Reference proteome</keyword>
<evidence type="ECO:0000313" key="3">
    <source>
        <dbReference type="EMBL" id="KDN71918.1"/>
    </source>
</evidence>
<dbReference type="OrthoDB" id="4851711at2759"/>
<feature type="chain" id="PRO_5001630577" evidence="2">
    <location>
        <begin position="21"/>
        <end position="208"/>
    </location>
</feature>
<evidence type="ECO:0000256" key="2">
    <source>
        <dbReference type="SAM" id="SignalP"/>
    </source>
</evidence>
<dbReference type="EMBL" id="JMSE01000095">
    <property type="protein sequence ID" value="KDN71918.1"/>
    <property type="molecule type" value="Genomic_DNA"/>
</dbReference>
<reference evidence="4" key="1">
    <citation type="journal article" date="2014" name="Genome Announc.">
        <title>Draft genome sequence of Colletotrichum sublineola, a destructive pathogen of cultivated sorghum.</title>
        <authorList>
            <person name="Baroncelli R."/>
            <person name="Sanz-Martin J.M."/>
            <person name="Rech G.E."/>
            <person name="Sukno S.A."/>
            <person name="Thon M.R."/>
        </authorList>
    </citation>
    <scope>NUCLEOTIDE SEQUENCE [LARGE SCALE GENOMIC DNA]</scope>
    <source>
        <strain evidence="4">TX430BB</strain>
    </source>
</reference>
<dbReference type="HOGENOM" id="CLU_1402308_0_0_1"/>
<name>A0A066XRR0_COLSU</name>
<dbReference type="Proteomes" id="UP000027238">
    <property type="component" value="Unassembled WGS sequence"/>
</dbReference>
<dbReference type="AlphaFoldDB" id="A0A066XRR0"/>
<dbReference type="eggNOG" id="ENOG502T47Y">
    <property type="taxonomic scope" value="Eukaryota"/>
</dbReference>
<proteinExistence type="predicted"/>
<evidence type="ECO:0000313" key="4">
    <source>
        <dbReference type="Proteomes" id="UP000027238"/>
    </source>
</evidence>
<gene>
    <name evidence="3" type="ORF">CSUB01_08829</name>
</gene>
<feature type="compositionally biased region" description="Pro residues" evidence="1">
    <location>
        <begin position="96"/>
        <end position="109"/>
    </location>
</feature>
<feature type="region of interest" description="Disordered" evidence="1">
    <location>
        <begin position="77"/>
        <end position="208"/>
    </location>
</feature>
<sequence length="208" mass="20974">MKANVIAATLFAVFSARAFADDDGKLPDGPDGSGPAPMKFPIEFPTGFPISFPTGLPISFPTGLPLSFPTGFPIPTGFPGGFPTGFPTGFATGPGGPKPPGSSKPPGGPKPTNGPGEGFPGPHPTQVPGAAHPTGGFGHHSGFRTHTRKATSNAADYGAQAEATPAPADLHAHGKHKGGCKQTCGVAQPTGRFDRRHCGAPKTKPQPA</sequence>